<dbReference type="AlphaFoldDB" id="A0AAD6TZ74"/>
<accession>A0AAD6TZ74</accession>
<sequence length="465" mass="49842">MLLSMPSIEYPITRDFPGRLFAPFAFAGAFILIGCLAVINAALVGYETVTGFHSNFNVTQTLWFNRFLPMQASKAGKLCDPRLLSLGDTVTTNYTLFQYTLASIEKPNAGDSSLSYKGWTLENCDITSLYVTGNADTFIIDSTVTVSCRAGSTQIAQGNNYEVTLRTDWPESTLAGKYGTLLGVQKVLKSRSTLNADANARGRMLTGVTDIAASDFAIRMLSLSALTNTNIISFQADFPWCPAYLGRDAPCAQQVPLVNVTNMFVSVRGNDSFAFSPSDSTTGSVLDLPLVTNYAGVVRNLVQSAYATIRLDLGNPALNNFLLAPALIPSTLAANFTEIVPNLPSDSFLYAILVNGPAFRNLPSSVTATYGDLSALFPLAVPGPAVVDGVYLCRFQRAKSPGSAFIAVLVATLSMFSSAWGVFVVVAAGVVKRRGPNANACAEHYAPPGFLEPSEKRKSREEDSI</sequence>
<gene>
    <name evidence="2" type="ORF">B0H15DRAFT_954121</name>
</gene>
<name>A0AAD6TZ74_9AGAR</name>
<evidence type="ECO:0008006" key="4">
    <source>
        <dbReference type="Google" id="ProtNLM"/>
    </source>
</evidence>
<proteinExistence type="predicted"/>
<evidence type="ECO:0000313" key="2">
    <source>
        <dbReference type="EMBL" id="KAJ7079266.1"/>
    </source>
</evidence>
<protein>
    <recommendedName>
        <fullName evidence="4">Transmembrane protein</fullName>
    </recommendedName>
</protein>
<dbReference type="EMBL" id="JARJCN010000061">
    <property type="protein sequence ID" value="KAJ7079266.1"/>
    <property type="molecule type" value="Genomic_DNA"/>
</dbReference>
<evidence type="ECO:0000256" key="1">
    <source>
        <dbReference type="SAM" id="Phobius"/>
    </source>
</evidence>
<evidence type="ECO:0000313" key="3">
    <source>
        <dbReference type="Proteomes" id="UP001222325"/>
    </source>
</evidence>
<comment type="caution">
    <text evidence="2">The sequence shown here is derived from an EMBL/GenBank/DDBJ whole genome shotgun (WGS) entry which is preliminary data.</text>
</comment>
<keyword evidence="1" id="KW-0812">Transmembrane</keyword>
<feature type="transmembrane region" description="Helical" evidence="1">
    <location>
        <begin position="404"/>
        <end position="431"/>
    </location>
</feature>
<feature type="transmembrane region" description="Helical" evidence="1">
    <location>
        <begin position="20"/>
        <end position="46"/>
    </location>
</feature>
<organism evidence="2 3">
    <name type="scientific">Mycena belliarum</name>
    <dbReference type="NCBI Taxonomy" id="1033014"/>
    <lineage>
        <taxon>Eukaryota</taxon>
        <taxon>Fungi</taxon>
        <taxon>Dikarya</taxon>
        <taxon>Basidiomycota</taxon>
        <taxon>Agaricomycotina</taxon>
        <taxon>Agaricomycetes</taxon>
        <taxon>Agaricomycetidae</taxon>
        <taxon>Agaricales</taxon>
        <taxon>Marasmiineae</taxon>
        <taxon>Mycenaceae</taxon>
        <taxon>Mycena</taxon>
    </lineage>
</organism>
<dbReference type="Proteomes" id="UP001222325">
    <property type="component" value="Unassembled WGS sequence"/>
</dbReference>
<keyword evidence="1" id="KW-0472">Membrane</keyword>
<reference evidence="2" key="1">
    <citation type="submission" date="2023-03" db="EMBL/GenBank/DDBJ databases">
        <title>Massive genome expansion in bonnet fungi (Mycena s.s.) driven by repeated elements and novel gene families across ecological guilds.</title>
        <authorList>
            <consortium name="Lawrence Berkeley National Laboratory"/>
            <person name="Harder C.B."/>
            <person name="Miyauchi S."/>
            <person name="Viragh M."/>
            <person name="Kuo A."/>
            <person name="Thoen E."/>
            <person name="Andreopoulos B."/>
            <person name="Lu D."/>
            <person name="Skrede I."/>
            <person name="Drula E."/>
            <person name="Henrissat B."/>
            <person name="Morin E."/>
            <person name="Kohler A."/>
            <person name="Barry K."/>
            <person name="LaButti K."/>
            <person name="Morin E."/>
            <person name="Salamov A."/>
            <person name="Lipzen A."/>
            <person name="Mereny Z."/>
            <person name="Hegedus B."/>
            <person name="Baldrian P."/>
            <person name="Stursova M."/>
            <person name="Weitz H."/>
            <person name="Taylor A."/>
            <person name="Grigoriev I.V."/>
            <person name="Nagy L.G."/>
            <person name="Martin F."/>
            <person name="Kauserud H."/>
        </authorList>
    </citation>
    <scope>NUCLEOTIDE SEQUENCE</scope>
    <source>
        <strain evidence="2">CBHHK173m</strain>
    </source>
</reference>
<keyword evidence="3" id="KW-1185">Reference proteome</keyword>
<keyword evidence="1" id="KW-1133">Transmembrane helix</keyword>